<keyword evidence="1" id="KW-1133">Transmembrane helix</keyword>
<evidence type="ECO:0008006" key="4">
    <source>
        <dbReference type="Google" id="ProtNLM"/>
    </source>
</evidence>
<dbReference type="EMBL" id="ML119728">
    <property type="protein sequence ID" value="RPA77292.1"/>
    <property type="molecule type" value="Genomic_DNA"/>
</dbReference>
<sequence length="475" mass="52757">MDRYAYDQALAELTFARDTQLLYYDSTIADSGRTWHSEDEVKVLLQTLVSESMKRHSLPVSPGGSPMERGGYGTGRSTPLSIGANVFDDIINTLSFPKRFVQGMNTSSGSLGRYLEYEERNGHHVPRFLNLFFQTPSSSGKPLAFTLRHDPLHPLTLVFLFTSDPSDLHTLLSHLRHLDLPLRTNPQGFLNLILEQYSLTCEDQRREMENMLFKTEHKIPTVPCVPYERHLEPGPAREANLRSVESLSSAMSGLESLVCFEGLATDFMIESFDALKDLNKGSFPLASPPLPGPHSHAAMKKHFESSMANPTTQLLKDDLGFLKTSATLRMQAVDRLKRRLATHLQFLKPGGLRYGSSSELEAISLAARKCEDALKMICWVIMTCLPGLLVATILGSGIFILPEYGEGGGGTLKNVGLTKLFPVFWAVSVPITLLVAISWILWSGRRTKKYEGLAREGSPVNSSRGGIRKVNREAF</sequence>
<gene>
    <name evidence="2" type="ORF">BJ508DRAFT_330283</name>
</gene>
<evidence type="ECO:0000313" key="2">
    <source>
        <dbReference type="EMBL" id="RPA77292.1"/>
    </source>
</evidence>
<keyword evidence="1" id="KW-0812">Transmembrane</keyword>
<dbReference type="Proteomes" id="UP000275078">
    <property type="component" value="Unassembled WGS sequence"/>
</dbReference>
<evidence type="ECO:0000313" key="3">
    <source>
        <dbReference type="Proteomes" id="UP000275078"/>
    </source>
</evidence>
<proteinExistence type="predicted"/>
<accession>A0A3N4HTY6</accession>
<keyword evidence="3" id="KW-1185">Reference proteome</keyword>
<dbReference type="OrthoDB" id="1046782at2759"/>
<dbReference type="AlphaFoldDB" id="A0A3N4HTY6"/>
<feature type="transmembrane region" description="Helical" evidence="1">
    <location>
        <begin position="420"/>
        <end position="442"/>
    </location>
</feature>
<name>A0A3N4HTY6_ASCIM</name>
<feature type="transmembrane region" description="Helical" evidence="1">
    <location>
        <begin position="377"/>
        <end position="400"/>
    </location>
</feature>
<keyword evidence="1" id="KW-0472">Membrane</keyword>
<organism evidence="2 3">
    <name type="scientific">Ascobolus immersus RN42</name>
    <dbReference type="NCBI Taxonomy" id="1160509"/>
    <lineage>
        <taxon>Eukaryota</taxon>
        <taxon>Fungi</taxon>
        <taxon>Dikarya</taxon>
        <taxon>Ascomycota</taxon>
        <taxon>Pezizomycotina</taxon>
        <taxon>Pezizomycetes</taxon>
        <taxon>Pezizales</taxon>
        <taxon>Ascobolaceae</taxon>
        <taxon>Ascobolus</taxon>
    </lineage>
</organism>
<reference evidence="2 3" key="1">
    <citation type="journal article" date="2018" name="Nat. Ecol. Evol.">
        <title>Pezizomycetes genomes reveal the molecular basis of ectomycorrhizal truffle lifestyle.</title>
        <authorList>
            <person name="Murat C."/>
            <person name="Payen T."/>
            <person name="Noel B."/>
            <person name="Kuo A."/>
            <person name="Morin E."/>
            <person name="Chen J."/>
            <person name="Kohler A."/>
            <person name="Krizsan K."/>
            <person name="Balestrini R."/>
            <person name="Da Silva C."/>
            <person name="Montanini B."/>
            <person name="Hainaut M."/>
            <person name="Levati E."/>
            <person name="Barry K.W."/>
            <person name="Belfiori B."/>
            <person name="Cichocki N."/>
            <person name="Clum A."/>
            <person name="Dockter R.B."/>
            <person name="Fauchery L."/>
            <person name="Guy J."/>
            <person name="Iotti M."/>
            <person name="Le Tacon F."/>
            <person name="Lindquist E.A."/>
            <person name="Lipzen A."/>
            <person name="Malagnac F."/>
            <person name="Mello A."/>
            <person name="Molinier V."/>
            <person name="Miyauchi S."/>
            <person name="Poulain J."/>
            <person name="Riccioni C."/>
            <person name="Rubini A."/>
            <person name="Sitrit Y."/>
            <person name="Splivallo R."/>
            <person name="Traeger S."/>
            <person name="Wang M."/>
            <person name="Zifcakova L."/>
            <person name="Wipf D."/>
            <person name="Zambonelli A."/>
            <person name="Paolocci F."/>
            <person name="Nowrousian M."/>
            <person name="Ottonello S."/>
            <person name="Baldrian P."/>
            <person name="Spatafora J.W."/>
            <person name="Henrissat B."/>
            <person name="Nagy L.G."/>
            <person name="Aury J.M."/>
            <person name="Wincker P."/>
            <person name="Grigoriev I.V."/>
            <person name="Bonfante P."/>
            <person name="Martin F.M."/>
        </authorList>
    </citation>
    <scope>NUCLEOTIDE SEQUENCE [LARGE SCALE GENOMIC DNA]</scope>
    <source>
        <strain evidence="2 3">RN42</strain>
    </source>
</reference>
<evidence type="ECO:0000256" key="1">
    <source>
        <dbReference type="SAM" id="Phobius"/>
    </source>
</evidence>
<protein>
    <recommendedName>
        <fullName evidence="4">Cora-domain-containing protein</fullName>
    </recommendedName>
</protein>